<protein>
    <recommendedName>
        <fullName evidence="3">Secreted protein</fullName>
    </recommendedName>
</protein>
<keyword evidence="2" id="KW-1185">Reference proteome</keyword>
<dbReference type="EMBL" id="CATNWA010015816">
    <property type="protein sequence ID" value="CAI9587129.1"/>
    <property type="molecule type" value="Genomic_DNA"/>
</dbReference>
<proteinExistence type="predicted"/>
<comment type="caution">
    <text evidence="1">The sequence shown here is derived from an EMBL/GenBank/DDBJ whole genome shotgun (WGS) entry which is preliminary data.</text>
</comment>
<accession>A0ABN9EQK4</accession>
<reference evidence="1" key="1">
    <citation type="submission" date="2023-05" db="EMBL/GenBank/DDBJ databases">
        <authorList>
            <person name="Stuckert A."/>
        </authorList>
    </citation>
    <scope>NUCLEOTIDE SEQUENCE</scope>
</reference>
<name>A0ABN9EQK4_9NEOB</name>
<gene>
    <name evidence="1" type="ORF">SPARVUS_LOCUS10516614</name>
</gene>
<evidence type="ECO:0000313" key="2">
    <source>
        <dbReference type="Proteomes" id="UP001162483"/>
    </source>
</evidence>
<evidence type="ECO:0008006" key="3">
    <source>
        <dbReference type="Google" id="ProtNLM"/>
    </source>
</evidence>
<sequence length="87" mass="9186">MISALMIGASSAIHQFHPLVPSSAAHLCPAVPPTCAQHTTQKCCQSVPSSCASQCRLSVLTISTYHQCQLISATYQCHLSVPISAAY</sequence>
<dbReference type="Proteomes" id="UP001162483">
    <property type="component" value="Unassembled WGS sequence"/>
</dbReference>
<evidence type="ECO:0000313" key="1">
    <source>
        <dbReference type="EMBL" id="CAI9587129.1"/>
    </source>
</evidence>
<organism evidence="1 2">
    <name type="scientific">Staurois parvus</name>
    <dbReference type="NCBI Taxonomy" id="386267"/>
    <lineage>
        <taxon>Eukaryota</taxon>
        <taxon>Metazoa</taxon>
        <taxon>Chordata</taxon>
        <taxon>Craniata</taxon>
        <taxon>Vertebrata</taxon>
        <taxon>Euteleostomi</taxon>
        <taxon>Amphibia</taxon>
        <taxon>Batrachia</taxon>
        <taxon>Anura</taxon>
        <taxon>Neobatrachia</taxon>
        <taxon>Ranoidea</taxon>
        <taxon>Ranidae</taxon>
        <taxon>Staurois</taxon>
    </lineage>
</organism>